<dbReference type="GO" id="GO:0008296">
    <property type="term" value="F:3'-5'-DNA exonuclease activity"/>
    <property type="evidence" value="ECO:0007669"/>
    <property type="project" value="TreeGrafter"/>
</dbReference>
<dbReference type="InterPro" id="IPR050240">
    <property type="entry name" value="DNA_pol_type-B"/>
</dbReference>
<dbReference type="Gene3D" id="2.40.50.730">
    <property type="match status" value="1"/>
</dbReference>
<dbReference type="InterPro" id="IPR036397">
    <property type="entry name" value="RNaseH_sf"/>
</dbReference>
<name>A0AAD7IBN4_9AGAR</name>
<evidence type="ECO:0000313" key="4">
    <source>
        <dbReference type="Proteomes" id="UP001215598"/>
    </source>
</evidence>
<dbReference type="GO" id="GO:0045004">
    <property type="term" value="P:DNA replication proofreading"/>
    <property type="evidence" value="ECO:0007669"/>
    <property type="project" value="TreeGrafter"/>
</dbReference>
<dbReference type="SUPFAM" id="SSF53098">
    <property type="entry name" value="Ribonuclease H-like"/>
    <property type="match status" value="1"/>
</dbReference>
<sequence length="274" mass="30720">MAENRSDRRGDGGPAATSSFVDALTEMKPNLEDWSRPAPTPFDDLVFFHTELLWHQTAGPMLFGVTKANNSVCVRITDHSNSVPETKQLTRGMTRLKIPLTKYTHLAEPECLSRCQLELTAKWSNIEPQPLEDPLPLRVLSFDLECLGCDNFIPYENFKLDNLQATLLPFIRNVFTLGTCSNIAGASVISYDDEAAILQRWSEFVQQVDPDLIIGYNISGMVSFISFCSTLTSNIIFGIPSASFNIRFDARPAFDLKLREIRRGALRTAQSLPR</sequence>
<dbReference type="GO" id="GO:0006287">
    <property type="term" value="P:base-excision repair, gap-filling"/>
    <property type="evidence" value="ECO:0007669"/>
    <property type="project" value="TreeGrafter"/>
</dbReference>
<dbReference type="GO" id="GO:0003887">
    <property type="term" value="F:DNA-directed DNA polymerase activity"/>
    <property type="evidence" value="ECO:0007669"/>
    <property type="project" value="TreeGrafter"/>
</dbReference>
<proteinExistence type="predicted"/>
<dbReference type="PANTHER" id="PTHR10322:SF23">
    <property type="entry name" value="DNA POLYMERASE DELTA CATALYTIC SUBUNIT"/>
    <property type="match status" value="1"/>
</dbReference>
<evidence type="ECO:0000259" key="2">
    <source>
        <dbReference type="Pfam" id="PF03104"/>
    </source>
</evidence>
<dbReference type="PANTHER" id="PTHR10322">
    <property type="entry name" value="DNA POLYMERASE CATALYTIC SUBUNIT"/>
    <property type="match status" value="1"/>
</dbReference>
<evidence type="ECO:0000256" key="1">
    <source>
        <dbReference type="ARBA" id="ARBA00024411"/>
    </source>
</evidence>
<dbReference type="GO" id="GO:0006297">
    <property type="term" value="P:nucleotide-excision repair, DNA gap filling"/>
    <property type="evidence" value="ECO:0007669"/>
    <property type="project" value="TreeGrafter"/>
</dbReference>
<evidence type="ECO:0000313" key="3">
    <source>
        <dbReference type="EMBL" id="KAJ7738401.1"/>
    </source>
</evidence>
<dbReference type="GO" id="GO:0043625">
    <property type="term" value="C:delta DNA polymerase complex"/>
    <property type="evidence" value="ECO:0007669"/>
    <property type="project" value="TreeGrafter"/>
</dbReference>
<feature type="domain" description="DNA-directed DNA polymerase family B exonuclease" evidence="2">
    <location>
        <begin position="111"/>
        <end position="219"/>
    </location>
</feature>
<dbReference type="InterPro" id="IPR006133">
    <property type="entry name" value="DNA-dir_DNA_pol_B_exonuc"/>
</dbReference>
<organism evidence="3 4">
    <name type="scientific">Mycena metata</name>
    <dbReference type="NCBI Taxonomy" id="1033252"/>
    <lineage>
        <taxon>Eukaryota</taxon>
        <taxon>Fungi</taxon>
        <taxon>Dikarya</taxon>
        <taxon>Basidiomycota</taxon>
        <taxon>Agaricomycotina</taxon>
        <taxon>Agaricomycetes</taxon>
        <taxon>Agaricomycetidae</taxon>
        <taxon>Agaricales</taxon>
        <taxon>Marasmiineae</taxon>
        <taxon>Mycenaceae</taxon>
        <taxon>Mycena</taxon>
    </lineage>
</organism>
<dbReference type="AlphaFoldDB" id="A0AAD7IBN4"/>
<protein>
    <recommendedName>
        <fullName evidence="1">DNA polymerase delta catalytic subunit</fullName>
    </recommendedName>
</protein>
<dbReference type="Gene3D" id="3.30.420.10">
    <property type="entry name" value="Ribonuclease H-like superfamily/Ribonuclease H"/>
    <property type="match status" value="1"/>
</dbReference>
<comment type="caution">
    <text evidence="3">The sequence shown here is derived from an EMBL/GenBank/DDBJ whole genome shotgun (WGS) entry which is preliminary data.</text>
</comment>
<keyword evidence="4" id="KW-1185">Reference proteome</keyword>
<gene>
    <name evidence="3" type="ORF">B0H16DRAFT_1761614</name>
</gene>
<accession>A0AAD7IBN4</accession>
<dbReference type="InterPro" id="IPR012337">
    <property type="entry name" value="RNaseH-like_sf"/>
</dbReference>
<reference evidence="3" key="1">
    <citation type="submission" date="2023-03" db="EMBL/GenBank/DDBJ databases">
        <title>Massive genome expansion in bonnet fungi (Mycena s.s.) driven by repeated elements and novel gene families across ecological guilds.</title>
        <authorList>
            <consortium name="Lawrence Berkeley National Laboratory"/>
            <person name="Harder C.B."/>
            <person name="Miyauchi S."/>
            <person name="Viragh M."/>
            <person name="Kuo A."/>
            <person name="Thoen E."/>
            <person name="Andreopoulos B."/>
            <person name="Lu D."/>
            <person name="Skrede I."/>
            <person name="Drula E."/>
            <person name="Henrissat B."/>
            <person name="Morin E."/>
            <person name="Kohler A."/>
            <person name="Barry K."/>
            <person name="LaButti K."/>
            <person name="Morin E."/>
            <person name="Salamov A."/>
            <person name="Lipzen A."/>
            <person name="Mereny Z."/>
            <person name="Hegedus B."/>
            <person name="Baldrian P."/>
            <person name="Stursova M."/>
            <person name="Weitz H."/>
            <person name="Taylor A."/>
            <person name="Grigoriev I.V."/>
            <person name="Nagy L.G."/>
            <person name="Martin F."/>
            <person name="Kauserud H."/>
        </authorList>
    </citation>
    <scope>NUCLEOTIDE SEQUENCE</scope>
    <source>
        <strain evidence="3">CBHHK182m</strain>
    </source>
</reference>
<dbReference type="EMBL" id="JARKIB010000112">
    <property type="protein sequence ID" value="KAJ7738401.1"/>
    <property type="molecule type" value="Genomic_DNA"/>
</dbReference>
<dbReference type="GO" id="GO:0003676">
    <property type="term" value="F:nucleic acid binding"/>
    <property type="evidence" value="ECO:0007669"/>
    <property type="project" value="InterPro"/>
</dbReference>
<dbReference type="Proteomes" id="UP001215598">
    <property type="component" value="Unassembled WGS sequence"/>
</dbReference>
<dbReference type="Pfam" id="PF03104">
    <property type="entry name" value="DNA_pol_B_exo1"/>
    <property type="match status" value="1"/>
</dbReference>